<comment type="caution">
    <text evidence="2">The sequence shown here is derived from an EMBL/GenBank/DDBJ whole genome shotgun (WGS) entry which is preliminary data.</text>
</comment>
<proteinExistence type="predicted"/>
<evidence type="ECO:0000313" key="3">
    <source>
        <dbReference type="Proteomes" id="UP001176961"/>
    </source>
</evidence>
<organism evidence="2 3">
    <name type="scientific">Cylicocyclus nassatus</name>
    <name type="common">Nematode worm</name>
    <dbReference type="NCBI Taxonomy" id="53992"/>
    <lineage>
        <taxon>Eukaryota</taxon>
        <taxon>Metazoa</taxon>
        <taxon>Ecdysozoa</taxon>
        <taxon>Nematoda</taxon>
        <taxon>Chromadorea</taxon>
        <taxon>Rhabditida</taxon>
        <taxon>Rhabditina</taxon>
        <taxon>Rhabditomorpha</taxon>
        <taxon>Strongyloidea</taxon>
        <taxon>Strongylidae</taxon>
        <taxon>Cylicocyclus</taxon>
    </lineage>
</organism>
<gene>
    <name evidence="2" type="ORF">CYNAS_LOCUS11330</name>
</gene>
<protein>
    <submittedName>
        <fullName evidence="2">Uncharacterized protein</fullName>
    </submittedName>
</protein>
<feature type="chain" id="PRO_5041392300" evidence="1">
    <location>
        <begin position="18"/>
        <end position="76"/>
    </location>
</feature>
<sequence>MNLLVAALPFLVLCVNAQDVFNCNRTGTCPAGLRCSEGRCISRRDCPARGIPQVPLGCKLETKIDLKGCPKTKIVC</sequence>
<keyword evidence="1" id="KW-0732">Signal</keyword>
<reference evidence="2" key="1">
    <citation type="submission" date="2023-07" db="EMBL/GenBank/DDBJ databases">
        <authorList>
            <consortium name="CYATHOMIX"/>
        </authorList>
    </citation>
    <scope>NUCLEOTIDE SEQUENCE</scope>
    <source>
        <strain evidence="2">N/A</strain>
    </source>
</reference>
<evidence type="ECO:0000256" key="1">
    <source>
        <dbReference type="SAM" id="SignalP"/>
    </source>
</evidence>
<accession>A0AA36M771</accession>
<dbReference type="Proteomes" id="UP001176961">
    <property type="component" value="Unassembled WGS sequence"/>
</dbReference>
<dbReference type="AlphaFoldDB" id="A0AA36M771"/>
<keyword evidence="3" id="KW-1185">Reference proteome</keyword>
<name>A0AA36M771_CYLNA</name>
<evidence type="ECO:0000313" key="2">
    <source>
        <dbReference type="EMBL" id="CAJ0599347.1"/>
    </source>
</evidence>
<feature type="signal peptide" evidence="1">
    <location>
        <begin position="1"/>
        <end position="17"/>
    </location>
</feature>
<dbReference type="EMBL" id="CATQJL010000223">
    <property type="protein sequence ID" value="CAJ0599347.1"/>
    <property type="molecule type" value="Genomic_DNA"/>
</dbReference>